<dbReference type="Gene3D" id="3.40.30.10">
    <property type="entry name" value="Glutaredoxin"/>
    <property type="match status" value="1"/>
</dbReference>
<dbReference type="SUPFAM" id="SSF47616">
    <property type="entry name" value="GST C-terminal domain-like"/>
    <property type="match status" value="1"/>
</dbReference>
<dbReference type="STRING" id="984486.A0A1E3QUE8"/>
<dbReference type="Proteomes" id="UP000094336">
    <property type="component" value="Unassembled WGS sequence"/>
</dbReference>
<dbReference type="OrthoDB" id="4951845at2759"/>
<protein>
    <recommendedName>
        <fullName evidence="1">GST N-terminal domain-containing protein</fullName>
    </recommendedName>
</protein>
<accession>A0A1E3QUE8</accession>
<evidence type="ECO:0000313" key="2">
    <source>
        <dbReference type="EMBL" id="ODQ80622.1"/>
    </source>
</evidence>
<dbReference type="InterPro" id="IPR004045">
    <property type="entry name" value="Glutathione_S-Trfase_N"/>
</dbReference>
<dbReference type="Pfam" id="PF13417">
    <property type="entry name" value="GST_N_3"/>
    <property type="match status" value="1"/>
</dbReference>
<dbReference type="InterPro" id="IPR036249">
    <property type="entry name" value="Thioredoxin-like_sf"/>
</dbReference>
<keyword evidence="3" id="KW-1185">Reference proteome</keyword>
<dbReference type="Gene3D" id="1.20.1050.10">
    <property type="match status" value="1"/>
</dbReference>
<gene>
    <name evidence="2" type="ORF">BABINDRAFT_125394</name>
</gene>
<evidence type="ECO:0000259" key="1">
    <source>
        <dbReference type="PROSITE" id="PS50404"/>
    </source>
</evidence>
<dbReference type="SUPFAM" id="SSF52833">
    <property type="entry name" value="Thioredoxin-like"/>
    <property type="match status" value="1"/>
</dbReference>
<reference evidence="3" key="1">
    <citation type="submission" date="2016-05" db="EMBL/GenBank/DDBJ databases">
        <title>Comparative genomics of biotechnologically important yeasts.</title>
        <authorList>
            <consortium name="DOE Joint Genome Institute"/>
            <person name="Riley R."/>
            <person name="Haridas S."/>
            <person name="Wolfe K.H."/>
            <person name="Lopes M.R."/>
            <person name="Hittinger C.T."/>
            <person name="Goker M."/>
            <person name="Salamov A."/>
            <person name="Wisecaver J."/>
            <person name="Long T.M."/>
            <person name="Aerts A.L."/>
            <person name="Barry K."/>
            <person name="Choi C."/>
            <person name="Clum A."/>
            <person name="Coughlan A.Y."/>
            <person name="Deshpande S."/>
            <person name="Douglass A.P."/>
            <person name="Hanson S.J."/>
            <person name="Klenk H.-P."/>
            <person name="Labutti K."/>
            <person name="Lapidus A."/>
            <person name="Lindquist E."/>
            <person name="Lipzen A."/>
            <person name="Meier-Kolthoff J.P."/>
            <person name="Ohm R.A."/>
            <person name="Otillar R.P."/>
            <person name="Pangilinan J."/>
            <person name="Peng Y."/>
            <person name="Rokas A."/>
            <person name="Rosa C.A."/>
            <person name="Scheuner C."/>
            <person name="Sibirny A.A."/>
            <person name="Slot J.C."/>
            <person name="Stielow J.B."/>
            <person name="Sun H."/>
            <person name="Kurtzman C.P."/>
            <person name="Blackwell M."/>
            <person name="Grigoriev I.V."/>
            <person name="Jeffries T.W."/>
        </authorList>
    </citation>
    <scope>NUCLEOTIDE SEQUENCE [LARGE SCALE GENOMIC DNA]</scope>
    <source>
        <strain evidence="3">NRRL Y-12698</strain>
    </source>
</reference>
<dbReference type="GeneID" id="30144834"/>
<dbReference type="PROSITE" id="PS50404">
    <property type="entry name" value="GST_NTER"/>
    <property type="match status" value="1"/>
</dbReference>
<dbReference type="AlphaFoldDB" id="A0A1E3QUE8"/>
<name>A0A1E3QUE8_9ASCO</name>
<dbReference type="InterPro" id="IPR036282">
    <property type="entry name" value="Glutathione-S-Trfase_C_sf"/>
</dbReference>
<dbReference type="CDD" id="cd00299">
    <property type="entry name" value="GST_C_family"/>
    <property type="match status" value="1"/>
</dbReference>
<evidence type="ECO:0000313" key="3">
    <source>
        <dbReference type="Proteomes" id="UP000094336"/>
    </source>
</evidence>
<sequence length="258" mass="29717">MSDAKTTITNPVILWDLSSKLDDPQQWSPKTMKARSVLNYKGIPFEVRFTTYTEFPLILQKLNIPPWQEIPHYTLPAISHDGNAIMGSDEITDYLEKAFPQNPSVYPTPQALTESDGLRKMIPSVYQRVTACSMTFISQIIPDIDHEYFINKLKSRLNIDIIQLINSPAITAEGWAEGQGFVNGFKGFTTENFTQELLDRLKSGKYLFGDYISYADLHYFSVLSWVIKAYSQDKTRTSEFFSDKWLQEWYNKMSIYGV</sequence>
<dbReference type="RefSeq" id="XP_018985950.1">
    <property type="nucleotide sequence ID" value="XM_019126980.1"/>
</dbReference>
<organism evidence="2 3">
    <name type="scientific">Babjeviella inositovora NRRL Y-12698</name>
    <dbReference type="NCBI Taxonomy" id="984486"/>
    <lineage>
        <taxon>Eukaryota</taxon>
        <taxon>Fungi</taxon>
        <taxon>Dikarya</taxon>
        <taxon>Ascomycota</taxon>
        <taxon>Saccharomycotina</taxon>
        <taxon>Pichiomycetes</taxon>
        <taxon>Serinales incertae sedis</taxon>
        <taxon>Babjeviella</taxon>
    </lineage>
</organism>
<dbReference type="EMBL" id="KV454429">
    <property type="protein sequence ID" value="ODQ80622.1"/>
    <property type="molecule type" value="Genomic_DNA"/>
</dbReference>
<proteinExistence type="predicted"/>
<feature type="domain" description="GST N-terminal" evidence="1">
    <location>
        <begin position="18"/>
        <end position="103"/>
    </location>
</feature>